<evidence type="ECO:0000313" key="3">
    <source>
        <dbReference type="Proteomes" id="UP000681967"/>
    </source>
</evidence>
<dbReference type="PANTHER" id="PTHR46769">
    <property type="entry name" value="POLYCYSTIC KIDNEY AND HEPATIC DISEASE 1 (AUTOSOMAL RECESSIVE)-LIKE 1"/>
    <property type="match status" value="1"/>
</dbReference>
<protein>
    <submittedName>
        <fullName evidence="2">Uncharacterized protein</fullName>
    </submittedName>
</protein>
<organism evidence="2 3">
    <name type="scientific">Rotaria magnacalcarata</name>
    <dbReference type="NCBI Taxonomy" id="392030"/>
    <lineage>
        <taxon>Eukaryota</taxon>
        <taxon>Metazoa</taxon>
        <taxon>Spiralia</taxon>
        <taxon>Gnathifera</taxon>
        <taxon>Rotifera</taxon>
        <taxon>Eurotatoria</taxon>
        <taxon>Bdelloidea</taxon>
        <taxon>Philodinida</taxon>
        <taxon>Philodinidae</taxon>
        <taxon>Rotaria</taxon>
    </lineage>
</organism>
<evidence type="ECO:0000313" key="2">
    <source>
        <dbReference type="EMBL" id="CAF5166585.1"/>
    </source>
</evidence>
<gene>
    <name evidence="2" type="ORF">BYL167_LOCUS76104</name>
</gene>
<comment type="caution">
    <text evidence="2">The sequence shown here is derived from an EMBL/GenBank/DDBJ whole genome shotgun (WGS) entry which is preliminary data.</text>
</comment>
<accession>A0A8S3GLJ4</accession>
<dbReference type="InterPro" id="IPR052387">
    <property type="entry name" value="Fibrocystin"/>
</dbReference>
<dbReference type="PANTHER" id="PTHR46769:SF2">
    <property type="entry name" value="FIBROCYSTIN-L ISOFORM 2 PRECURSOR-RELATED"/>
    <property type="match status" value="1"/>
</dbReference>
<evidence type="ECO:0000256" key="1">
    <source>
        <dbReference type="ARBA" id="ARBA00022729"/>
    </source>
</evidence>
<name>A0A8S3GLJ4_9BILA</name>
<dbReference type="EMBL" id="CAJOBH010273773">
    <property type="protein sequence ID" value="CAF5166585.1"/>
    <property type="molecule type" value="Genomic_DNA"/>
</dbReference>
<reference evidence="2" key="1">
    <citation type="submission" date="2021-02" db="EMBL/GenBank/DDBJ databases">
        <authorList>
            <person name="Nowell W R."/>
        </authorList>
    </citation>
    <scope>NUCLEOTIDE SEQUENCE</scope>
</reference>
<proteinExistence type="predicted"/>
<sequence>VTTASSATSGTFDLVFNGQTYSSIPVNIATSDLAVLLQSSPDFGFLNVTRSRDCTGYLYSIEWIANGGQKSAISISNVAVTPSSATVTASIVQQGGVLYSPLPGDMTRTYNINPQV</sequence>
<dbReference type="AlphaFoldDB" id="A0A8S3GLJ4"/>
<feature type="non-terminal residue" evidence="2">
    <location>
        <position position="1"/>
    </location>
</feature>
<keyword evidence="1" id="KW-0732">Signal</keyword>
<dbReference type="Proteomes" id="UP000681967">
    <property type="component" value="Unassembled WGS sequence"/>
</dbReference>